<keyword evidence="5 10" id="KW-0159">Chromosome partition</keyword>
<evidence type="ECO:0000256" key="1">
    <source>
        <dbReference type="ARBA" id="ARBA00004496"/>
    </source>
</evidence>
<evidence type="ECO:0000256" key="3">
    <source>
        <dbReference type="ARBA" id="ARBA00022490"/>
    </source>
</evidence>
<dbReference type="InterPro" id="IPR011010">
    <property type="entry name" value="DNA_brk_join_enz"/>
</dbReference>
<accession>A0A1M4YJL5</accession>
<organism evidence="13 14">
    <name type="scientific">Cnuella takakiae</name>
    <dbReference type="NCBI Taxonomy" id="1302690"/>
    <lineage>
        <taxon>Bacteria</taxon>
        <taxon>Pseudomonadati</taxon>
        <taxon>Bacteroidota</taxon>
        <taxon>Chitinophagia</taxon>
        <taxon>Chitinophagales</taxon>
        <taxon>Chitinophagaceae</taxon>
        <taxon>Cnuella</taxon>
    </lineage>
</organism>
<name>A0A1M4YJL5_9BACT</name>
<dbReference type="NCBIfam" id="TIGR02225">
    <property type="entry name" value="recomb_XerD"/>
    <property type="match status" value="1"/>
</dbReference>
<keyword evidence="8 10" id="KW-0233">DNA recombination</keyword>
<dbReference type="InterPro" id="IPR004107">
    <property type="entry name" value="Integrase_SAM-like_N"/>
</dbReference>
<evidence type="ECO:0000256" key="4">
    <source>
        <dbReference type="ARBA" id="ARBA00022618"/>
    </source>
</evidence>
<comment type="similarity">
    <text evidence="10">Belongs to the 'phage' integrase family. XerC subfamily.</text>
</comment>
<keyword evidence="6 10" id="KW-0229">DNA integration</keyword>
<keyword evidence="7 10" id="KW-0238">DNA-binding</keyword>
<dbReference type="GO" id="GO:0009037">
    <property type="term" value="F:tyrosine-based site-specific recombinase activity"/>
    <property type="evidence" value="ECO:0007669"/>
    <property type="project" value="UniProtKB-UniRule"/>
</dbReference>
<comment type="similarity">
    <text evidence="2">Belongs to the 'phage' integrase family. XerD subfamily.</text>
</comment>
<evidence type="ECO:0000256" key="9">
    <source>
        <dbReference type="ARBA" id="ARBA00023306"/>
    </source>
</evidence>
<gene>
    <name evidence="10" type="primary">xerC</name>
    <name evidence="13" type="ORF">SAMN05444008_104305</name>
</gene>
<dbReference type="PROSITE" id="PS51900">
    <property type="entry name" value="CB"/>
    <property type="match status" value="1"/>
</dbReference>
<dbReference type="EMBL" id="FQUO01000004">
    <property type="protein sequence ID" value="SHF05877.1"/>
    <property type="molecule type" value="Genomic_DNA"/>
</dbReference>
<sequence length="300" mass="34107">MWEPYKKGFKAYLQLERSLAENSVEAYLADLDKLTAYLAVQGQAKSPDAVVLEDLQVFVRWVAELGMTQSSQARIISGIRTFYRYCQLEEITNNDPTLLLEAPKLQRKLPDVLSFAEIEAIMDQIDRSTPEGERNRAILEVLYGCGLRVSELVELKLSHLHLDVGFIRVIGKGNKERLVPIGDSAIKHLDIYCNSIRRMVPIQKGEEDLVFLNRRGKRLTRVMIFLILKDLVAKAGINKNISPHTFRHSFATHLVEGGADLRAVQMMLGHESITTTEIYTHLDREFLRSTLQAFHPGYGK</sequence>
<dbReference type="RefSeq" id="WP_073041538.1">
    <property type="nucleotide sequence ID" value="NZ_FQUO01000004.1"/>
</dbReference>
<dbReference type="GO" id="GO:0003677">
    <property type="term" value="F:DNA binding"/>
    <property type="evidence" value="ECO:0007669"/>
    <property type="project" value="UniProtKB-UniRule"/>
</dbReference>
<dbReference type="InterPro" id="IPR002104">
    <property type="entry name" value="Integrase_catalytic"/>
</dbReference>
<evidence type="ECO:0000313" key="14">
    <source>
        <dbReference type="Proteomes" id="UP000184368"/>
    </source>
</evidence>
<dbReference type="PANTHER" id="PTHR30349">
    <property type="entry name" value="PHAGE INTEGRASE-RELATED"/>
    <property type="match status" value="1"/>
</dbReference>
<keyword evidence="14" id="KW-1185">Reference proteome</keyword>
<dbReference type="GO" id="GO:0005737">
    <property type="term" value="C:cytoplasm"/>
    <property type="evidence" value="ECO:0007669"/>
    <property type="project" value="UniProtKB-SubCell"/>
</dbReference>
<feature type="active site" evidence="10">
    <location>
        <position position="172"/>
    </location>
</feature>
<dbReference type="Gene3D" id="1.10.150.130">
    <property type="match status" value="1"/>
</dbReference>
<dbReference type="Proteomes" id="UP000184368">
    <property type="component" value="Unassembled WGS sequence"/>
</dbReference>
<dbReference type="Pfam" id="PF00589">
    <property type="entry name" value="Phage_integrase"/>
    <property type="match status" value="1"/>
</dbReference>
<dbReference type="Gene3D" id="1.10.443.10">
    <property type="entry name" value="Intergrase catalytic core"/>
    <property type="match status" value="1"/>
</dbReference>
<evidence type="ECO:0000256" key="10">
    <source>
        <dbReference type="HAMAP-Rule" id="MF_01808"/>
    </source>
</evidence>
<feature type="active site" evidence="10">
    <location>
        <position position="247"/>
    </location>
</feature>
<evidence type="ECO:0000256" key="2">
    <source>
        <dbReference type="ARBA" id="ARBA00010450"/>
    </source>
</evidence>
<dbReference type="SUPFAM" id="SSF56349">
    <property type="entry name" value="DNA breaking-rejoining enzymes"/>
    <property type="match status" value="1"/>
</dbReference>
<dbReference type="GO" id="GO:0051301">
    <property type="term" value="P:cell division"/>
    <property type="evidence" value="ECO:0007669"/>
    <property type="project" value="UniProtKB-KW"/>
</dbReference>
<dbReference type="GO" id="GO:0007059">
    <property type="term" value="P:chromosome segregation"/>
    <property type="evidence" value="ECO:0007669"/>
    <property type="project" value="UniProtKB-UniRule"/>
</dbReference>
<dbReference type="CDD" id="cd00798">
    <property type="entry name" value="INT_XerDC_C"/>
    <property type="match status" value="1"/>
</dbReference>
<evidence type="ECO:0000256" key="8">
    <source>
        <dbReference type="ARBA" id="ARBA00023172"/>
    </source>
</evidence>
<feature type="domain" description="Core-binding (CB)" evidence="12">
    <location>
        <begin position="1"/>
        <end position="87"/>
    </location>
</feature>
<dbReference type="InterPro" id="IPR044068">
    <property type="entry name" value="CB"/>
</dbReference>
<feature type="domain" description="Tyr recombinase" evidence="11">
    <location>
        <begin position="108"/>
        <end position="292"/>
    </location>
</feature>
<dbReference type="NCBIfam" id="NF001399">
    <property type="entry name" value="PRK00283.1"/>
    <property type="match status" value="1"/>
</dbReference>
<dbReference type="GO" id="GO:0006313">
    <property type="term" value="P:DNA transposition"/>
    <property type="evidence" value="ECO:0007669"/>
    <property type="project" value="UniProtKB-UniRule"/>
</dbReference>
<feature type="active site" evidence="10">
    <location>
        <position position="148"/>
    </location>
</feature>
<keyword evidence="9 10" id="KW-0131">Cell cycle</keyword>
<proteinExistence type="inferred from homology"/>
<dbReference type="STRING" id="1302690.BUE76_15700"/>
<comment type="subunit">
    <text evidence="10">Forms a cyclic heterotetrameric complex composed of two molecules of XerC and two molecules of XerD.</text>
</comment>
<dbReference type="OrthoDB" id="9801717at2"/>
<dbReference type="Pfam" id="PF02899">
    <property type="entry name" value="Phage_int_SAM_1"/>
    <property type="match status" value="1"/>
</dbReference>
<keyword evidence="4 10" id="KW-0132">Cell division</keyword>
<evidence type="ECO:0000256" key="7">
    <source>
        <dbReference type="ARBA" id="ARBA00023125"/>
    </source>
</evidence>
<evidence type="ECO:0000259" key="11">
    <source>
        <dbReference type="PROSITE" id="PS51898"/>
    </source>
</evidence>
<protein>
    <recommendedName>
        <fullName evidence="10">Tyrosine recombinase XerC</fullName>
    </recommendedName>
</protein>
<dbReference type="SUPFAM" id="SSF47823">
    <property type="entry name" value="lambda integrase-like, N-terminal domain"/>
    <property type="match status" value="1"/>
</dbReference>
<keyword evidence="3 10" id="KW-0963">Cytoplasm</keyword>
<comment type="function">
    <text evidence="10">Site-specific tyrosine recombinase, which acts by catalyzing the cutting and rejoining of the recombining DNA molecules. The XerC-XerD complex is essential to convert dimers of the bacterial chromosome into monomers to permit their segregation at cell division. It also contributes to the segregational stability of plasmids.</text>
</comment>
<evidence type="ECO:0000256" key="6">
    <source>
        <dbReference type="ARBA" id="ARBA00022908"/>
    </source>
</evidence>
<feature type="active site" description="O-(3'-phospho-DNA)-tyrosine intermediate" evidence="10">
    <location>
        <position position="279"/>
    </location>
</feature>
<dbReference type="PANTHER" id="PTHR30349:SF81">
    <property type="entry name" value="TYROSINE RECOMBINASE XERC"/>
    <property type="match status" value="1"/>
</dbReference>
<dbReference type="InterPro" id="IPR010998">
    <property type="entry name" value="Integrase_recombinase_N"/>
</dbReference>
<reference evidence="13 14" key="1">
    <citation type="submission" date="2016-11" db="EMBL/GenBank/DDBJ databases">
        <authorList>
            <person name="Jaros S."/>
            <person name="Januszkiewicz K."/>
            <person name="Wedrychowicz H."/>
        </authorList>
    </citation>
    <scope>NUCLEOTIDE SEQUENCE [LARGE SCALE GENOMIC DNA]</scope>
    <source>
        <strain evidence="13 14">DSM 26897</strain>
    </source>
</reference>
<dbReference type="InterPro" id="IPR023009">
    <property type="entry name" value="Tyrosine_recombinase_XerC/XerD"/>
</dbReference>
<dbReference type="InterPro" id="IPR050090">
    <property type="entry name" value="Tyrosine_recombinase_XerCD"/>
</dbReference>
<comment type="subcellular location">
    <subcellularLocation>
        <location evidence="1 10">Cytoplasm</location>
    </subcellularLocation>
</comment>
<dbReference type="InterPro" id="IPR013762">
    <property type="entry name" value="Integrase-like_cat_sf"/>
</dbReference>
<dbReference type="AlphaFoldDB" id="A0A1M4YJL5"/>
<dbReference type="HAMAP" id="MF_01808">
    <property type="entry name" value="Recomb_XerC_XerD"/>
    <property type="match status" value="1"/>
</dbReference>
<dbReference type="PROSITE" id="PS51898">
    <property type="entry name" value="TYR_RECOMBINASE"/>
    <property type="match status" value="1"/>
</dbReference>
<dbReference type="InterPro" id="IPR011932">
    <property type="entry name" value="Recomb_XerD"/>
</dbReference>
<feature type="active site" evidence="10">
    <location>
        <position position="270"/>
    </location>
</feature>
<evidence type="ECO:0000313" key="13">
    <source>
        <dbReference type="EMBL" id="SHF05877.1"/>
    </source>
</evidence>
<evidence type="ECO:0000259" key="12">
    <source>
        <dbReference type="PROSITE" id="PS51900"/>
    </source>
</evidence>
<evidence type="ECO:0000256" key="5">
    <source>
        <dbReference type="ARBA" id="ARBA00022829"/>
    </source>
</evidence>
<feature type="active site" evidence="10">
    <location>
        <position position="244"/>
    </location>
</feature>